<dbReference type="InterPro" id="IPR001752">
    <property type="entry name" value="Kinesin_motor_dom"/>
</dbReference>
<evidence type="ECO:0000313" key="10">
    <source>
        <dbReference type="EMBL" id="GMH65491.1"/>
    </source>
</evidence>
<dbReference type="InterPro" id="IPR036961">
    <property type="entry name" value="Kinesin_motor_dom_sf"/>
</dbReference>
<dbReference type="PANTHER" id="PTHR47969:SF15">
    <property type="entry name" value="CHROMOSOME-ASSOCIATED KINESIN KIF4A-RELATED"/>
    <property type="match status" value="1"/>
</dbReference>
<dbReference type="EMBL" id="BRXW01000552">
    <property type="protein sequence ID" value="GMH65491.1"/>
    <property type="molecule type" value="Genomic_DNA"/>
</dbReference>
<evidence type="ECO:0000256" key="7">
    <source>
        <dbReference type="SAM" id="Coils"/>
    </source>
</evidence>
<evidence type="ECO:0000256" key="6">
    <source>
        <dbReference type="PROSITE-ProRule" id="PRU00283"/>
    </source>
</evidence>
<feature type="domain" description="Kinesin motor" evidence="9">
    <location>
        <begin position="2"/>
        <end position="240"/>
    </location>
</feature>
<keyword evidence="5 7" id="KW-0175">Coiled coil</keyword>
<dbReference type="InterPro" id="IPR000253">
    <property type="entry name" value="FHA_dom"/>
</dbReference>
<sequence>MSMSVLLRIRPPLPSETSRGSDIRLTYDEKNTSVILKEKEGNKGGGRASPTQVTDSSKSFMFNDVFNESADASASERLKNQSEFYDSIIPELTRRALNSQDSTLICLGPPKSGKSYTFHSSNHNLNDSESDSQKNDCYSTPLKVNSDDILKSKTSGLFPKFINDIFLSAKKSSNLRHACISLSIFQIYNEQITDLLPEKLPANKSELWHSKALGSYVSGVGTHMCKSTKNAIELYEQALSVKAYLLQCSRRHQENGGTICIEVKLIHEVAGTPTICGQTRFVEVGGFESPPEVLDVGDRLSRNSKVGLGFECLKKVLTHLGQSETAPDYRSSVLTYWLRESLGGRKEGQDVTQFHDGHKTIFVGCLSAVDAGCLSVLKSLDKVNSYVERLTERVEKFRQQQTMKESRGQVSKLRSQARVTMRQSRGSKEEAKTSASAVNDMLSSGFFVARNHAREIELEVEEIITKERERIVNEKEAAEKEKREKEEELVRLGVKKPKKKVPSFLAKFEDKKVEEAKSQAEGGEDDLHTFDYDIQRKIESLNKIKDDIEISLKTKVIATKDAADARLHWFSTKRTVALGPEKAVEHPYLVPLSADAFMNGKVRHVISPGKFTIGRRDALTVINMPLGGSGVDSNHCEITNNNGMLYLKTENDVYVNGIAEIDIELHHGDTVCIGSAHVFKVWNRNEIEEKRESGDSILIKQIEKQLVLPTLNSELEMMIDQNVMDLQKQSRRHWQKFNAVKQQLGDEAARCELVLNAVKEGRTKKGDVDVASVESCRGDCETAILDMDDWKRVHDKVMYEKVLEMYHVMAEVNEIGEELEKFMVFEVGLVAVGGPKNDVDKGIGDDFDVGGLEGEEKKEDVSSMLQGKPSLTSGLMDVASLNIKQYKAFPAEFWVKVKYTTGENPEELWHMHKFYNRLEGMREMFSTYLDCGKDLMNLSRRIPALIDPFYEPPNDSLIGVAYCFMDALSYMIEIHESVTVINFKGKLVGEIEMEVFVQMEDNGRVYKEKAGEDDEVDFTSQEFVIADHVGQTMLVSINVKTAKGIPRRCCNGVFVSFPFFLQQVPFCTTRCQKQTVNPWFNETFSVKQVITEDFIDYLSHNALEIELWGAPDSKIDPEEEERSKQVVLVGECIEIDVKEIEDEEEDEEELDVAFLNEQLDDTRHELKVQRDVVKQAKAEREKADKEKERLEKAKAEEKSEFEGKIKELEEKARKDKEAIEKLKAGSGICLVM</sequence>
<dbReference type="InterPro" id="IPR027640">
    <property type="entry name" value="Kinesin-like_fam"/>
</dbReference>
<dbReference type="Pfam" id="PF12423">
    <property type="entry name" value="KIF1B"/>
    <property type="match status" value="1"/>
</dbReference>
<feature type="coiled-coil region" evidence="7">
    <location>
        <begin position="461"/>
        <end position="495"/>
    </location>
</feature>
<evidence type="ECO:0000259" key="9">
    <source>
        <dbReference type="PROSITE" id="PS50067"/>
    </source>
</evidence>
<dbReference type="Gene3D" id="3.40.850.10">
    <property type="entry name" value="Kinesin motor domain"/>
    <property type="match status" value="1"/>
</dbReference>
<dbReference type="PANTHER" id="PTHR47969">
    <property type="entry name" value="CHROMOSOME-ASSOCIATED KINESIN KIF4A-RELATED"/>
    <property type="match status" value="1"/>
</dbReference>
<dbReference type="GO" id="GO:0008017">
    <property type="term" value="F:microtubule binding"/>
    <property type="evidence" value="ECO:0007669"/>
    <property type="project" value="InterPro"/>
</dbReference>
<dbReference type="Pfam" id="PF00225">
    <property type="entry name" value="Kinesin"/>
    <property type="match status" value="1"/>
</dbReference>
<feature type="region of interest" description="Disordered" evidence="8">
    <location>
        <begin position="1177"/>
        <end position="1196"/>
    </location>
</feature>
<dbReference type="SMART" id="SM00129">
    <property type="entry name" value="KISc"/>
    <property type="match status" value="1"/>
</dbReference>
<dbReference type="GO" id="GO:0005875">
    <property type="term" value="C:microtubule associated complex"/>
    <property type="evidence" value="ECO:0007669"/>
    <property type="project" value="TreeGrafter"/>
</dbReference>
<evidence type="ECO:0000256" key="3">
    <source>
        <dbReference type="ARBA" id="ARBA00022741"/>
    </source>
</evidence>
<dbReference type="GO" id="GO:0007018">
    <property type="term" value="P:microtubule-based movement"/>
    <property type="evidence" value="ECO:0007669"/>
    <property type="project" value="InterPro"/>
</dbReference>
<dbReference type="GO" id="GO:0005524">
    <property type="term" value="F:ATP binding"/>
    <property type="evidence" value="ECO:0007669"/>
    <property type="project" value="UniProtKB-UniRule"/>
</dbReference>
<proteinExistence type="inferred from homology"/>
<reference evidence="11" key="1">
    <citation type="journal article" date="2023" name="Commun. Biol.">
        <title>Genome analysis of Parmales, the sister group of diatoms, reveals the evolutionary specialization of diatoms from phago-mixotrophs to photoautotrophs.</title>
        <authorList>
            <person name="Ban H."/>
            <person name="Sato S."/>
            <person name="Yoshikawa S."/>
            <person name="Yamada K."/>
            <person name="Nakamura Y."/>
            <person name="Ichinomiya M."/>
            <person name="Sato N."/>
            <person name="Blanc-Mathieu R."/>
            <person name="Endo H."/>
            <person name="Kuwata A."/>
            <person name="Ogata H."/>
        </authorList>
    </citation>
    <scope>NUCLEOTIDE SEQUENCE [LARGE SCALE GENOMIC DNA]</scope>
    <source>
        <strain evidence="11">NIES 3700</strain>
    </source>
</reference>
<dbReference type="SUPFAM" id="SSF49879">
    <property type="entry name" value="SMAD/FHA domain"/>
    <property type="match status" value="1"/>
</dbReference>
<evidence type="ECO:0000256" key="4">
    <source>
        <dbReference type="ARBA" id="ARBA00022840"/>
    </source>
</evidence>
<evidence type="ECO:0000256" key="2">
    <source>
        <dbReference type="ARBA" id="ARBA00022490"/>
    </source>
</evidence>
<keyword evidence="3 6" id="KW-0547">Nucleotide-binding</keyword>
<evidence type="ECO:0000256" key="1">
    <source>
        <dbReference type="ARBA" id="ARBA00004496"/>
    </source>
</evidence>
<keyword evidence="2" id="KW-0963">Cytoplasm</keyword>
<dbReference type="Proteomes" id="UP001165122">
    <property type="component" value="Unassembled WGS sequence"/>
</dbReference>
<dbReference type="GO" id="GO:0007052">
    <property type="term" value="P:mitotic spindle organization"/>
    <property type="evidence" value="ECO:0007669"/>
    <property type="project" value="TreeGrafter"/>
</dbReference>
<dbReference type="SUPFAM" id="SSF49562">
    <property type="entry name" value="C2 domain (Calcium/lipid-binding domain, CaLB)"/>
    <property type="match status" value="1"/>
</dbReference>
<dbReference type="Pfam" id="PF00498">
    <property type="entry name" value="FHA"/>
    <property type="match status" value="1"/>
</dbReference>
<gene>
    <name evidence="10" type="ORF">TrLO_g8843</name>
</gene>
<feature type="binding site" evidence="6">
    <location>
        <begin position="108"/>
        <end position="115"/>
    </location>
    <ligand>
        <name>ATP</name>
        <dbReference type="ChEBI" id="CHEBI:30616"/>
    </ligand>
</feature>
<dbReference type="GO" id="GO:0005737">
    <property type="term" value="C:cytoplasm"/>
    <property type="evidence" value="ECO:0007669"/>
    <property type="project" value="UniProtKB-SubCell"/>
</dbReference>
<accession>A0A9W7A7D7</accession>
<comment type="caution">
    <text evidence="10">The sequence shown here is derived from an EMBL/GenBank/DDBJ whole genome shotgun (WGS) entry which is preliminary data.</text>
</comment>
<comment type="similarity">
    <text evidence="6">Belongs to the TRAFAC class myosin-kinesin ATPase superfamily. Kinesin family.</text>
</comment>
<dbReference type="InterPro" id="IPR035892">
    <property type="entry name" value="C2_domain_sf"/>
</dbReference>
<feature type="region of interest" description="Disordered" evidence="8">
    <location>
        <begin position="402"/>
        <end position="435"/>
    </location>
</feature>
<feature type="compositionally biased region" description="Polar residues" evidence="8">
    <location>
        <begin position="402"/>
        <end position="424"/>
    </location>
</feature>
<dbReference type="AlphaFoldDB" id="A0A9W7A7D7"/>
<name>A0A9W7A7D7_9STRA</name>
<dbReference type="SUPFAM" id="SSF52540">
    <property type="entry name" value="P-loop containing nucleoside triphosphate hydrolases"/>
    <property type="match status" value="1"/>
</dbReference>
<dbReference type="PROSITE" id="PS50067">
    <property type="entry name" value="KINESIN_MOTOR_2"/>
    <property type="match status" value="1"/>
</dbReference>
<keyword evidence="11" id="KW-1185">Reference proteome</keyword>
<keyword evidence="6" id="KW-0505">Motor protein</keyword>
<evidence type="ECO:0000256" key="8">
    <source>
        <dbReference type="SAM" id="MobiDB-lite"/>
    </source>
</evidence>
<comment type="subcellular location">
    <subcellularLocation>
        <location evidence="1">Cytoplasm</location>
    </subcellularLocation>
</comment>
<dbReference type="InterPro" id="IPR022140">
    <property type="entry name" value="Kinesin-like_KIF1-typ"/>
</dbReference>
<dbReference type="OrthoDB" id="192876at2759"/>
<dbReference type="GO" id="GO:0051231">
    <property type="term" value="P:spindle elongation"/>
    <property type="evidence" value="ECO:0007669"/>
    <property type="project" value="TreeGrafter"/>
</dbReference>
<protein>
    <recommendedName>
        <fullName evidence="9">Kinesin motor domain-containing protein</fullName>
    </recommendedName>
</protein>
<dbReference type="InterPro" id="IPR027417">
    <property type="entry name" value="P-loop_NTPase"/>
</dbReference>
<dbReference type="GO" id="GO:0003777">
    <property type="term" value="F:microtubule motor activity"/>
    <property type="evidence" value="ECO:0007669"/>
    <property type="project" value="InterPro"/>
</dbReference>
<evidence type="ECO:0000313" key="11">
    <source>
        <dbReference type="Proteomes" id="UP001165122"/>
    </source>
</evidence>
<keyword evidence="4 6" id="KW-0067">ATP-binding</keyword>
<organism evidence="10 11">
    <name type="scientific">Triparma laevis f. longispina</name>
    <dbReference type="NCBI Taxonomy" id="1714387"/>
    <lineage>
        <taxon>Eukaryota</taxon>
        <taxon>Sar</taxon>
        <taxon>Stramenopiles</taxon>
        <taxon>Ochrophyta</taxon>
        <taxon>Bolidophyceae</taxon>
        <taxon>Parmales</taxon>
        <taxon>Triparmaceae</taxon>
        <taxon>Triparma</taxon>
    </lineage>
</organism>
<evidence type="ECO:0000256" key="5">
    <source>
        <dbReference type="ARBA" id="ARBA00023054"/>
    </source>
</evidence>
<dbReference type="InterPro" id="IPR008984">
    <property type="entry name" value="SMAD_FHA_dom_sf"/>
</dbReference>
<dbReference type="Gene3D" id="2.60.200.20">
    <property type="match status" value="1"/>
</dbReference>